<organism evidence="1 2">
    <name type="scientific">Acinetobacter qingfengensis</name>
    <dbReference type="NCBI Taxonomy" id="1262585"/>
    <lineage>
        <taxon>Bacteria</taxon>
        <taxon>Pseudomonadati</taxon>
        <taxon>Pseudomonadota</taxon>
        <taxon>Gammaproteobacteria</taxon>
        <taxon>Moraxellales</taxon>
        <taxon>Moraxellaceae</taxon>
        <taxon>Acinetobacter</taxon>
    </lineage>
</organism>
<dbReference type="AlphaFoldDB" id="A0A1E7R9B6"/>
<comment type="caution">
    <text evidence="1">The sequence shown here is derived from an EMBL/GenBank/DDBJ whole genome shotgun (WGS) entry which is preliminary data.</text>
</comment>
<evidence type="ECO:0000313" key="2">
    <source>
        <dbReference type="Proteomes" id="UP000185895"/>
    </source>
</evidence>
<accession>A0A1E7R9B6</accession>
<sequence>MTLMIDKKHIMQTVDWSRFDLEGWLYQFGAWLDQKSFTGAPSGAYSNPIASAMIQAEKQRRLKRLGKKKQREIIASYFASESEPYRKHKSRIKCMINDNEARAVQRLILDLTGQSEIIDDWMDALIDRYFRGQSWSEMTNDQRTQNDARQDIKCGLAVLHCKYGFIGYMVNL</sequence>
<dbReference type="EMBL" id="MKKK01000023">
    <property type="protein sequence ID" value="OEY95823.1"/>
    <property type="molecule type" value="Genomic_DNA"/>
</dbReference>
<dbReference type="OrthoDB" id="6701956at2"/>
<keyword evidence="2" id="KW-1185">Reference proteome</keyword>
<reference evidence="1 2" key="1">
    <citation type="submission" date="2016-09" db="EMBL/GenBank/DDBJ databases">
        <authorList>
            <person name="Capua I."/>
            <person name="De Benedictis P."/>
            <person name="Joannis T."/>
            <person name="Lombin L.H."/>
            <person name="Cattoli G."/>
        </authorList>
    </citation>
    <scope>NUCLEOTIDE SEQUENCE [LARGE SCALE GENOMIC DNA]</scope>
    <source>
        <strain evidence="1 2">ANC 4671</strain>
    </source>
</reference>
<dbReference type="RefSeq" id="WP_070069858.1">
    <property type="nucleotide sequence ID" value="NZ_MKKK01000023.1"/>
</dbReference>
<protein>
    <recommendedName>
        <fullName evidence="3">Phage antitermination protein Q</fullName>
    </recommendedName>
</protein>
<gene>
    <name evidence="1" type="ORF">BJI46_02575</name>
</gene>
<proteinExistence type="predicted"/>
<evidence type="ECO:0000313" key="1">
    <source>
        <dbReference type="EMBL" id="OEY95823.1"/>
    </source>
</evidence>
<dbReference type="Proteomes" id="UP000185895">
    <property type="component" value="Unassembled WGS sequence"/>
</dbReference>
<evidence type="ECO:0008006" key="3">
    <source>
        <dbReference type="Google" id="ProtNLM"/>
    </source>
</evidence>
<dbReference type="STRING" id="1262585.BJI46_02575"/>
<name>A0A1E7R9B6_9GAMM</name>